<dbReference type="InterPro" id="IPR000653">
    <property type="entry name" value="DegT/StrS_aminotransferase"/>
</dbReference>
<dbReference type="InterPro" id="IPR015421">
    <property type="entry name" value="PyrdxlP-dep_Trfase_major"/>
</dbReference>
<dbReference type="EMBL" id="UINC01060850">
    <property type="protein sequence ID" value="SVB85795.1"/>
    <property type="molecule type" value="Genomic_DNA"/>
</dbReference>
<dbReference type="AlphaFoldDB" id="A0A382HFC0"/>
<proteinExistence type="predicted"/>
<protein>
    <recommendedName>
        <fullName evidence="2">Aminotransferase class I/classII domain-containing protein</fullName>
    </recommendedName>
</protein>
<dbReference type="PANTHER" id="PTHR30244">
    <property type="entry name" value="TRANSAMINASE"/>
    <property type="match status" value="1"/>
</dbReference>
<dbReference type="Gene3D" id="3.40.640.10">
    <property type="entry name" value="Type I PLP-dependent aspartate aminotransferase-like (Major domain)"/>
    <property type="match status" value="1"/>
</dbReference>
<evidence type="ECO:0008006" key="2">
    <source>
        <dbReference type="Google" id="ProtNLM"/>
    </source>
</evidence>
<accession>A0A382HFC0</accession>
<dbReference type="GO" id="GO:0008483">
    <property type="term" value="F:transaminase activity"/>
    <property type="evidence" value="ECO:0007669"/>
    <property type="project" value="TreeGrafter"/>
</dbReference>
<gene>
    <name evidence="1" type="ORF">METZ01_LOCUS238649</name>
</gene>
<sequence>VGGISKKNQMRLSRQMTNLILDSTVIYCLACDQKQSGEINRLWELRSRNKVFLWLYTGEIRGISEALGKDNVIDYPLGKVVEQPTHRQKVVNYMRSCNWLACLSEDLTGIADENPVVHALLTAAKRLGDDTLIVTLDDERLNIGHPFVSPQYVLDCLNTNAQERIALVDLKTQQDKVRNEIESNLHKVLHHGHYIGGPENDRVEADLANYVGVDHCIGVSSGTDALLVSMMALNIGPGDEVITSPFSFAAAVEAIVLVGATPVYADIDPHTYNLDACGIRSVISPRTRAIMPVSLYGQCCDMDQINEIAEVYGVPVIEDGAQSFGSLYKERRSCGLSTIGCTSF</sequence>
<name>A0A382HFC0_9ZZZZ</name>
<feature type="non-terminal residue" evidence="1">
    <location>
        <position position="1"/>
    </location>
</feature>
<feature type="non-terminal residue" evidence="1">
    <location>
        <position position="344"/>
    </location>
</feature>
<dbReference type="Pfam" id="PF01041">
    <property type="entry name" value="DegT_DnrJ_EryC1"/>
    <property type="match status" value="1"/>
</dbReference>
<evidence type="ECO:0000313" key="1">
    <source>
        <dbReference type="EMBL" id="SVB85795.1"/>
    </source>
</evidence>
<dbReference type="GO" id="GO:0000271">
    <property type="term" value="P:polysaccharide biosynthetic process"/>
    <property type="evidence" value="ECO:0007669"/>
    <property type="project" value="TreeGrafter"/>
</dbReference>
<dbReference type="PANTHER" id="PTHR30244:SF42">
    <property type="entry name" value="UDP-2-ACETAMIDO-2-DEOXY-3-OXO-D-GLUCURONATE AMINOTRANSFERASE"/>
    <property type="match status" value="1"/>
</dbReference>
<dbReference type="InterPro" id="IPR015424">
    <property type="entry name" value="PyrdxlP-dep_Trfase"/>
</dbReference>
<dbReference type="GO" id="GO:0030170">
    <property type="term" value="F:pyridoxal phosphate binding"/>
    <property type="evidence" value="ECO:0007669"/>
    <property type="project" value="TreeGrafter"/>
</dbReference>
<dbReference type="SUPFAM" id="SSF53383">
    <property type="entry name" value="PLP-dependent transferases"/>
    <property type="match status" value="1"/>
</dbReference>
<organism evidence="1">
    <name type="scientific">marine metagenome</name>
    <dbReference type="NCBI Taxonomy" id="408172"/>
    <lineage>
        <taxon>unclassified sequences</taxon>
        <taxon>metagenomes</taxon>
        <taxon>ecological metagenomes</taxon>
    </lineage>
</organism>
<reference evidence="1" key="1">
    <citation type="submission" date="2018-05" db="EMBL/GenBank/DDBJ databases">
        <authorList>
            <person name="Lanie J.A."/>
            <person name="Ng W.-L."/>
            <person name="Kazmierczak K.M."/>
            <person name="Andrzejewski T.M."/>
            <person name="Davidsen T.M."/>
            <person name="Wayne K.J."/>
            <person name="Tettelin H."/>
            <person name="Glass J.I."/>
            <person name="Rusch D."/>
            <person name="Podicherti R."/>
            <person name="Tsui H.-C.T."/>
            <person name="Winkler M.E."/>
        </authorList>
    </citation>
    <scope>NUCLEOTIDE SEQUENCE</scope>
</reference>